<dbReference type="RefSeq" id="WP_310537367.1">
    <property type="nucleotide sequence ID" value="NZ_BAAAOC010000021.1"/>
</dbReference>
<keyword evidence="8" id="KW-1185">Reference proteome</keyword>
<evidence type="ECO:0000256" key="1">
    <source>
        <dbReference type="ARBA" id="ARBA00001946"/>
    </source>
</evidence>
<comment type="caution">
    <text evidence="7">The sequence shown here is derived from an EMBL/GenBank/DDBJ whole genome shotgun (WGS) entry which is preliminary data.</text>
</comment>
<dbReference type="PROSITE" id="PS00893">
    <property type="entry name" value="NUDIX_BOX"/>
    <property type="match status" value="1"/>
</dbReference>
<dbReference type="PANTHER" id="PTHR43758">
    <property type="entry name" value="7,8-DIHYDRO-8-OXOGUANINE TRIPHOSPHATASE"/>
    <property type="match status" value="1"/>
</dbReference>
<feature type="domain" description="Nudix hydrolase" evidence="6">
    <location>
        <begin position="1"/>
        <end position="109"/>
    </location>
</feature>
<dbReference type="Pfam" id="PF00293">
    <property type="entry name" value="NUDIX"/>
    <property type="match status" value="1"/>
</dbReference>
<proteinExistence type="inferred from homology"/>
<comment type="similarity">
    <text evidence="2">Belongs to the Nudix hydrolase family.</text>
</comment>
<keyword evidence="4" id="KW-0378">Hydrolase</keyword>
<evidence type="ECO:0000256" key="2">
    <source>
        <dbReference type="ARBA" id="ARBA00005582"/>
    </source>
</evidence>
<comment type="cofactor">
    <cofactor evidence="1">
        <name>Mg(2+)</name>
        <dbReference type="ChEBI" id="CHEBI:18420"/>
    </cofactor>
</comment>
<protein>
    <submittedName>
        <fullName evidence="7">NUDIX domain-containing protein</fullName>
    </submittedName>
</protein>
<dbReference type="InterPro" id="IPR020084">
    <property type="entry name" value="NUDIX_hydrolase_CS"/>
</dbReference>
<keyword evidence="5" id="KW-0460">Magnesium</keyword>
<evidence type="ECO:0000313" key="7">
    <source>
        <dbReference type="EMBL" id="MDR5711988.1"/>
    </source>
</evidence>
<gene>
    <name evidence="7" type="ORF">RH857_07560</name>
</gene>
<dbReference type="Gene3D" id="3.90.79.10">
    <property type="entry name" value="Nucleoside Triphosphate Pyrophosphohydrolase"/>
    <property type="match status" value="1"/>
</dbReference>
<keyword evidence="3" id="KW-0479">Metal-binding</keyword>
<evidence type="ECO:0000256" key="3">
    <source>
        <dbReference type="ARBA" id="ARBA00022723"/>
    </source>
</evidence>
<dbReference type="PANTHER" id="PTHR43758:SF8">
    <property type="entry name" value="8-OXO-DGTP DIPHOSPHATASE YTKD-RELATED"/>
    <property type="match status" value="1"/>
</dbReference>
<evidence type="ECO:0000256" key="4">
    <source>
        <dbReference type="ARBA" id="ARBA00022801"/>
    </source>
</evidence>
<dbReference type="Proteomes" id="UP001260872">
    <property type="component" value="Unassembled WGS sequence"/>
</dbReference>
<evidence type="ECO:0000256" key="5">
    <source>
        <dbReference type="ARBA" id="ARBA00022842"/>
    </source>
</evidence>
<dbReference type="SUPFAM" id="SSF55811">
    <property type="entry name" value="Nudix"/>
    <property type="match status" value="1"/>
</dbReference>
<name>A0ABU1FTJ9_9MICC</name>
<organism evidence="7 8">
    <name type="scientific">Nesterenkonia flava</name>
    <dbReference type="NCBI Taxonomy" id="469799"/>
    <lineage>
        <taxon>Bacteria</taxon>
        <taxon>Bacillati</taxon>
        <taxon>Actinomycetota</taxon>
        <taxon>Actinomycetes</taxon>
        <taxon>Micrococcales</taxon>
        <taxon>Micrococcaceae</taxon>
        <taxon>Nesterenkonia</taxon>
    </lineage>
</organism>
<accession>A0ABU1FTJ9</accession>
<sequence>MDGYWSAGAAGHVEAGESVLQAAVREAREELGVIIHEEDLRPLTVMHRTVGNGKPTDERADFFFAAHRWQGEPQIQEPEKAAALQWADPMALPEPVVPHEEFVLHHWARHTLETVTTYGFSQASQLM</sequence>
<dbReference type="PROSITE" id="PS51462">
    <property type="entry name" value="NUDIX"/>
    <property type="match status" value="1"/>
</dbReference>
<evidence type="ECO:0000313" key="8">
    <source>
        <dbReference type="Proteomes" id="UP001260872"/>
    </source>
</evidence>
<evidence type="ECO:0000259" key="6">
    <source>
        <dbReference type="PROSITE" id="PS51462"/>
    </source>
</evidence>
<dbReference type="InterPro" id="IPR015797">
    <property type="entry name" value="NUDIX_hydrolase-like_dom_sf"/>
</dbReference>
<dbReference type="InterPro" id="IPR000086">
    <property type="entry name" value="NUDIX_hydrolase_dom"/>
</dbReference>
<reference evidence="8" key="1">
    <citation type="submission" date="2023-07" db="EMBL/GenBank/DDBJ databases">
        <title>Description of three actinobacteria isolated from air of manufacturing shop in a pharmaceutical factory.</title>
        <authorList>
            <person name="Zhang D.-F."/>
        </authorList>
    </citation>
    <scope>NUCLEOTIDE SEQUENCE [LARGE SCALE GENOMIC DNA]</scope>
    <source>
        <strain evidence="8">CCTCC AB 207010</strain>
    </source>
</reference>
<dbReference type="EMBL" id="JAVKGT010000016">
    <property type="protein sequence ID" value="MDR5711988.1"/>
    <property type="molecule type" value="Genomic_DNA"/>
</dbReference>